<dbReference type="CDD" id="cd22157">
    <property type="entry name" value="F-box_AtFBW1-like"/>
    <property type="match status" value="1"/>
</dbReference>
<dbReference type="InterPro" id="IPR055290">
    <property type="entry name" value="At3g26010-like"/>
</dbReference>
<accession>A0AAV2F3D5</accession>
<dbReference type="InterPro" id="IPR001810">
    <property type="entry name" value="F-box_dom"/>
</dbReference>
<dbReference type="InterPro" id="IPR036047">
    <property type="entry name" value="F-box-like_dom_sf"/>
</dbReference>
<sequence>MATLRKSSTLPSELVNPPPSPFTKLRADDLLVEILIRLPTPRTACRCKAVCKRWNSLIFSPYFNRRFISHYQTIKDGPPLLLRSDDHPETSTILSFLPVPQQGRGRFAVLDSFKDLLLCGFVDRVYVDNELGRSYLVCNPITKQWIALPLAPEKEGAHGRAYIKYVHARLVCQPRHNYHLQLGDGQVCVHSEYRFRVVCVYATFEPVATLKLDVYCSESGEWTKDALVLAGRLRKIRPHSLSCNGELFWWFHYTGVPGYPMVAFNPFCLEMPPTVIDTSSIPQPESKRREWIASVSQDALHIIVAEAKRAPIIYSRNAFTVWRLEEDGKSWRKLYEMWLSETSWSDYDLEYIQVRNLHPEKPEIIFLQSFGHRHGFAILSCNLRTGELEFLGPLGQCLVPFVSFQPGLSSCPISIPRYKELRAVYDGSYNCLVQTVEATPIIGITSASANLPLLSQI</sequence>
<dbReference type="SUPFAM" id="SSF81383">
    <property type="entry name" value="F-box domain"/>
    <property type="match status" value="1"/>
</dbReference>
<dbReference type="Gene3D" id="1.20.1280.50">
    <property type="match status" value="1"/>
</dbReference>
<evidence type="ECO:0000313" key="3">
    <source>
        <dbReference type="EMBL" id="CAL1392763.1"/>
    </source>
</evidence>
<protein>
    <recommendedName>
        <fullName evidence="5">F-box domain-containing protein</fullName>
    </recommendedName>
</protein>
<feature type="domain" description="F-box protein At3g26010-like beta-propeller" evidence="2">
    <location>
        <begin position="133"/>
        <end position="391"/>
    </location>
</feature>
<dbReference type="EMBL" id="OZ034819">
    <property type="protein sequence ID" value="CAL1392763.1"/>
    <property type="molecule type" value="Genomic_DNA"/>
</dbReference>
<reference evidence="3 4" key="1">
    <citation type="submission" date="2024-04" db="EMBL/GenBank/DDBJ databases">
        <authorList>
            <person name="Fracassetti M."/>
        </authorList>
    </citation>
    <scope>NUCLEOTIDE SEQUENCE [LARGE SCALE GENOMIC DNA]</scope>
</reference>
<evidence type="ECO:0000259" key="1">
    <source>
        <dbReference type="Pfam" id="PF12937"/>
    </source>
</evidence>
<evidence type="ECO:0000259" key="2">
    <source>
        <dbReference type="Pfam" id="PF24750"/>
    </source>
</evidence>
<dbReference type="Pfam" id="PF12937">
    <property type="entry name" value="F-box-like"/>
    <property type="match status" value="1"/>
</dbReference>
<dbReference type="InterPro" id="IPR056592">
    <property type="entry name" value="Beta-prop_At3g26010-like"/>
</dbReference>
<keyword evidence="4" id="KW-1185">Reference proteome</keyword>
<evidence type="ECO:0008006" key="5">
    <source>
        <dbReference type="Google" id="ProtNLM"/>
    </source>
</evidence>
<proteinExistence type="predicted"/>
<name>A0AAV2F3D5_9ROSI</name>
<dbReference type="Proteomes" id="UP001497516">
    <property type="component" value="Chromosome 6"/>
</dbReference>
<organism evidence="3 4">
    <name type="scientific">Linum trigynum</name>
    <dbReference type="NCBI Taxonomy" id="586398"/>
    <lineage>
        <taxon>Eukaryota</taxon>
        <taxon>Viridiplantae</taxon>
        <taxon>Streptophyta</taxon>
        <taxon>Embryophyta</taxon>
        <taxon>Tracheophyta</taxon>
        <taxon>Spermatophyta</taxon>
        <taxon>Magnoliopsida</taxon>
        <taxon>eudicotyledons</taxon>
        <taxon>Gunneridae</taxon>
        <taxon>Pentapetalae</taxon>
        <taxon>rosids</taxon>
        <taxon>fabids</taxon>
        <taxon>Malpighiales</taxon>
        <taxon>Linaceae</taxon>
        <taxon>Linum</taxon>
    </lineage>
</organism>
<dbReference type="PANTHER" id="PTHR35546">
    <property type="entry name" value="F-BOX PROTEIN INTERACTION DOMAIN PROTEIN-RELATED"/>
    <property type="match status" value="1"/>
</dbReference>
<dbReference type="AlphaFoldDB" id="A0AAV2F3D5"/>
<dbReference type="PANTHER" id="PTHR35546:SF130">
    <property type="entry name" value="EXPRESSED PROTEIN"/>
    <property type="match status" value="1"/>
</dbReference>
<dbReference type="Pfam" id="PF24750">
    <property type="entry name" value="b-prop_At3g26010-like"/>
    <property type="match status" value="1"/>
</dbReference>
<feature type="domain" description="F-box" evidence="1">
    <location>
        <begin position="28"/>
        <end position="66"/>
    </location>
</feature>
<evidence type="ECO:0000313" key="4">
    <source>
        <dbReference type="Proteomes" id="UP001497516"/>
    </source>
</evidence>
<gene>
    <name evidence="3" type="ORF">LTRI10_LOCUS33382</name>
</gene>